<name>A0A811GAL1_9GAMM</name>
<dbReference type="Proteomes" id="UP000489961">
    <property type="component" value="Unassembled WGS sequence"/>
</dbReference>
<gene>
    <name evidence="1" type="ORF">SFB21_0094</name>
</gene>
<dbReference type="RefSeq" id="WP_254592171.1">
    <property type="nucleotide sequence ID" value="NZ_CADDTS010000004.1"/>
</dbReference>
<dbReference type="AlphaFoldDB" id="A0A811GAL1"/>
<accession>A0A811GAL1</accession>
<dbReference type="EMBL" id="CADDTS010000004">
    <property type="protein sequence ID" value="CAB1207310.1"/>
    <property type="molecule type" value="Genomic_DNA"/>
</dbReference>
<evidence type="ECO:0000313" key="1">
    <source>
        <dbReference type="EMBL" id="CAB1207310.1"/>
    </source>
</evidence>
<organism evidence="1 2">
    <name type="scientific">Acinetobacter bouvetii</name>
    <dbReference type="NCBI Taxonomy" id="202951"/>
    <lineage>
        <taxon>Bacteria</taxon>
        <taxon>Pseudomonadati</taxon>
        <taxon>Pseudomonadota</taxon>
        <taxon>Gammaproteobacteria</taxon>
        <taxon>Moraxellales</taxon>
        <taxon>Moraxellaceae</taxon>
        <taxon>Acinetobacter</taxon>
    </lineage>
</organism>
<sequence length="478" mass="52532">MNKTKYSFQSGILVGVISSLSVVGLAYAGQYFYQTYQQQQILHHIEAQKQQFLEQVNQQYLNQSQDGAQQLLTLLRQSSQIQRAIVANLKIDDGVSLQFDRLLFTAEIQAHKGIPAALAQHKIFYQPQFQIGQPIKTWQCFSTLNDELRPKDCLYRQEAPENSDLLRQALMSAVSAARQQYQGSTHTPPIETQCSKFKAKLPQDFDVFATGAYSGRDSRYQIDDSGHQANEMDIYVQHNRPTVLILGAYEPTIWNIKWEANTHIVGVVATGYHAQRVLGLPNSVPVLETTSENSQCGYSYVSNENAAALNQLSQKIMQKDIKSVILAQNGRAQIGNIGLISALKSSNDKTINDIIDKNAPLAGQAGINDAVAKGLLRPANKTDIQAWKASYNRANNIHTPPVIGGSESSGTGMEYVHFGSAYVVLKEMTIPAGLYGAHSVTFFVPQGVPRPKGNPGHSTIYDMGSGGCYGSSPDCSRS</sequence>
<proteinExistence type="predicted"/>
<reference evidence="1 2" key="1">
    <citation type="submission" date="2020-02" db="EMBL/GenBank/DDBJ databases">
        <authorList>
            <person name="Chaudhuri R."/>
        </authorList>
    </citation>
    <scope>NUCLEOTIDE SEQUENCE [LARGE SCALE GENOMIC DNA]</scope>
    <source>
        <strain evidence="1">SFB21</strain>
    </source>
</reference>
<protein>
    <submittedName>
        <fullName evidence="1">Uncharacterized protein</fullName>
    </submittedName>
</protein>
<comment type="caution">
    <text evidence="1">The sequence shown here is derived from an EMBL/GenBank/DDBJ whole genome shotgun (WGS) entry which is preliminary data.</text>
</comment>
<evidence type="ECO:0000313" key="2">
    <source>
        <dbReference type="Proteomes" id="UP000489961"/>
    </source>
</evidence>